<dbReference type="InterPro" id="IPR036217">
    <property type="entry name" value="MethylDNA_cys_MeTrfase_DNAb"/>
</dbReference>
<evidence type="ECO:0000256" key="1">
    <source>
        <dbReference type="ARBA" id="ARBA00022763"/>
    </source>
</evidence>
<dbReference type="GO" id="GO:0006281">
    <property type="term" value="P:DNA repair"/>
    <property type="evidence" value="ECO:0007669"/>
    <property type="project" value="InterPro"/>
</dbReference>
<evidence type="ECO:0000313" key="3">
    <source>
        <dbReference type="EMBL" id="RCU44019.1"/>
    </source>
</evidence>
<reference evidence="3 4" key="1">
    <citation type="submission" date="2018-07" db="EMBL/GenBank/DDBJ databases">
        <title>Chryseobacterium lacus sp. nov., isolated from lake water.</title>
        <authorList>
            <person name="Li C.-M."/>
        </authorList>
    </citation>
    <scope>NUCLEOTIDE SEQUENCE [LARGE SCALE GENOMIC DNA]</scope>
    <source>
        <strain evidence="3 4">YLOS41</strain>
    </source>
</reference>
<keyword evidence="3" id="KW-0489">Methyltransferase</keyword>
<dbReference type="InterPro" id="IPR014048">
    <property type="entry name" value="MethylDNA_cys_MeTrfase_DNA-bd"/>
</dbReference>
<sequence>MDSLFNDQVYEIIRLIPNGRMTSYGAIAKAIGYPKHARHVGKALRFTEEDFPAHRVCNASGRITASCTRNFMGKLKKEGVEVKGNKILNFREVFWDPMIEIDVKENE</sequence>
<dbReference type="GO" id="GO:0032259">
    <property type="term" value="P:methylation"/>
    <property type="evidence" value="ECO:0007669"/>
    <property type="project" value="UniProtKB-KW"/>
</dbReference>
<dbReference type="AlphaFoldDB" id="A0A368N414"/>
<feature type="domain" description="Methylated-DNA-[protein]-cysteine S-methyltransferase DNA binding" evidence="2">
    <location>
        <begin position="5"/>
        <end position="66"/>
    </location>
</feature>
<dbReference type="Gene3D" id="1.10.10.10">
    <property type="entry name" value="Winged helix-like DNA-binding domain superfamily/Winged helix DNA-binding domain"/>
    <property type="match status" value="1"/>
</dbReference>
<dbReference type="Proteomes" id="UP000252172">
    <property type="component" value="Unassembled WGS sequence"/>
</dbReference>
<dbReference type="InterPro" id="IPR052520">
    <property type="entry name" value="ATL_DNA_repair"/>
</dbReference>
<dbReference type="Pfam" id="PF01035">
    <property type="entry name" value="DNA_binding_1"/>
    <property type="match status" value="1"/>
</dbReference>
<keyword evidence="4" id="KW-1185">Reference proteome</keyword>
<dbReference type="InterPro" id="IPR036388">
    <property type="entry name" value="WH-like_DNA-bd_sf"/>
</dbReference>
<name>A0A368N414_9FLAO</name>
<keyword evidence="3" id="KW-0808">Transferase</keyword>
<dbReference type="EMBL" id="QPIE01000002">
    <property type="protein sequence ID" value="RCU44019.1"/>
    <property type="molecule type" value="Genomic_DNA"/>
</dbReference>
<keyword evidence="1" id="KW-0227">DNA damage</keyword>
<accession>A0A368N414</accession>
<dbReference type="OrthoDB" id="9132167at2"/>
<dbReference type="PANTHER" id="PTHR42942:SF1">
    <property type="entry name" value="ALKYLTRANSFERASE-LIKE PROTEIN 1"/>
    <property type="match status" value="1"/>
</dbReference>
<dbReference type="RefSeq" id="WP_114302998.1">
    <property type="nucleotide sequence ID" value="NZ_QPIE01000002.1"/>
</dbReference>
<dbReference type="SUPFAM" id="SSF46767">
    <property type="entry name" value="Methylated DNA-protein cysteine methyltransferase, C-terminal domain"/>
    <property type="match status" value="1"/>
</dbReference>
<evidence type="ECO:0000259" key="2">
    <source>
        <dbReference type="Pfam" id="PF01035"/>
    </source>
</evidence>
<dbReference type="PANTHER" id="PTHR42942">
    <property type="entry name" value="6-O-METHYLGUANINE DNA METHYLTRANSFERASE"/>
    <property type="match status" value="1"/>
</dbReference>
<evidence type="ECO:0000313" key="4">
    <source>
        <dbReference type="Proteomes" id="UP000252172"/>
    </source>
</evidence>
<gene>
    <name evidence="3" type="ORF">DQ356_03085</name>
</gene>
<organism evidence="3 4">
    <name type="scientific">Chryseobacterium lacus</name>
    <dbReference type="NCBI Taxonomy" id="2058346"/>
    <lineage>
        <taxon>Bacteria</taxon>
        <taxon>Pseudomonadati</taxon>
        <taxon>Bacteroidota</taxon>
        <taxon>Flavobacteriia</taxon>
        <taxon>Flavobacteriales</taxon>
        <taxon>Weeksellaceae</taxon>
        <taxon>Chryseobacterium group</taxon>
        <taxon>Chryseobacterium</taxon>
    </lineage>
</organism>
<comment type="caution">
    <text evidence="3">The sequence shown here is derived from an EMBL/GenBank/DDBJ whole genome shotgun (WGS) entry which is preliminary data.</text>
</comment>
<dbReference type="GO" id="GO:0008168">
    <property type="term" value="F:methyltransferase activity"/>
    <property type="evidence" value="ECO:0007669"/>
    <property type="project" value="UniProtKB-KW"/>
</dbReference>
<protein>
    <submittedName>
        <fullName evidence="3">Cysteine methyltransferase</fullName>
    </submittedName>
</protein>
<proteinExistence type="predicted"/>